<dbReference type="OMA" id="KIANCIG"/>
<dbReference type="InterPro" id="IPR048366">
    <property type="entry name" value="TNP-like_GBD"/>
</dbReference>
<keyword evidence="4" id="KW-1185">Reference proteome</keyword>
<accession>E2BR82</accession>
<name>E2BR82_HARSA</name>
<evidence type="ECO:0000313" key="3">
    <source>
        <dbReference type="EMBL" id="EFN81798.1"/>
    </source>
</evidence>
<feature type="domain" description="Transposable element P transposase-like GTP-binding insertion" evidence="1">
    <location>
        <begin position="1"/>
        <end position="65"/>
    </location>
</feature>
<sequence length="263" mass="30268">NKKMNVRLAAQTISSSVADVIDFLRHSGNKDFQGSEATCEFLRIFDRLFDMMNARNSFGKNYKAPVRKENLKLFKEIFDSSVSYISSLKVNDVPVLRCNRKTFALGFILDASSFVYLANDLFSMPTYSLHYFLPYKCSQNNLELYFSCIRNQGSWNDNPNCLQFKWALRKLLFKNKICASVNANCIIDTSNLPAIFKFQNQKHVSNVKKNTEDIKQLNDLTEMLDNIELSMFVQNILHYIGGYVVHKLASQITCMHCINMILA</sequence>
<dbReference type="InParanoid" id="E2BR82"/>
<dbReference type="STRING" id="610380.E2BR82"/>
<protein>
    <submittedName>
        <fullName evidence="3">THAP domain-containing protein 9</fullName>
    </submittedName>
</protein>
<feature type="non-terminal residue" evidence="3">
    <location>
        <position position="263"/>
    </location>
</feature>
<dbReference type="Pfam" id="PF21789">
    <property type="entry name" value="TNP-like_RNaseH_C"/>
    <property type="match status" value="1"/>
</dbReference>
<dbReference type="Pfam" id="PF21788">
    <property type="entry name" value="TNP-like_GBD"/>
    <property type="match status" value="1"/>
</dbReference>
<dbReference type="InterPro" id="IPR048367">
    <property type="entry name" value="TNP-like_RNaseH_C"/>
</dbReference>
<dbReference type="PANTHER" id="PTHR47577:SF2">
    <property type="entry name" value="THAP DOMAIN CONTAINING 9"/>
    <property type="match status" value="1"/>
</dbReference>
<organism evidence="4">
    <name type="scientific">Harpegnathos saltator</name>
    <name type="common">Jerdon's jumping ant</name>
    <dbReference type="NCBI Taxonomy" id="610380"/>
    <lineage>
        <taxon>Eukaryota</taxon>
        <taxon>Metazoa</taxon>
        <taxon>Ecdysozoa</taxon>
        <taxon>Arthropoda</taxon>
        <taxon>Hexapoda</taxon>
        <taxon>Insecta</taxon>
        <taxon>Pterygota</taxon>
        <taxon>Neoptera</taxon>
        <taxon>Endopterygota</taxon>
        <taxon>Hymenoptera</taxon>
        <taxon>Apocrita</taxon>
        <taxon>Aculeata</taxon>
        <taxon>Formicoidea</taxon>
        <taxon>Formicidae</taxon>
        <taxon>Ponerinae</taxon>
        <taxon>Ponerini</taxon>
        <taxon>Harpegnathos</taxon>
    </lineage>
</organism>
<dbReference type="Proteomes" id="UP000008237">
    <property type="component" value="Unassembled WGS sequence"/>
</dbReference>
<feature type="non-terminal residue" evidence="3">
    <location>
        <position position="1"/>
    </location>
</feature>
<gene>
    <name evidence="3" type="ORF">EAI_04160</name>
</gene>
<evidence type="ECO:0000259" key="1">
    <source>
        <dbReference type="Pfam" id="PF21788"/>
    </source>
</evidence>
<dbReference type="AlphaFoldDB" id="E2BR82"/>
<reference evidence="3 4" key="1">
    <citation type="journal article" date="2010" name="Science">
        <title>Genomic comparison of the ants Camponotus floridanus and Harpegnathos saltator.</title>
        <authorList>
            <person name="Bonasio R."/>
            <person name="Zhang G."/>
            <person name="Ye C."/>
            <person name="Mutti N.S."/>
            <person name="Fang X."/>
            <person name="Qin N."/>
            <person name="Donahue G."/>
            <person name="Yang P."/>
            <person name="Li Q."/>
            <person name="Li C."/>
            <person name="Zhang P."/>
            <person name="Huang Z."/>
            <person name="Berger S.L."/>
            <person name="Reinberg D."/>
            <person name="Wang J."/>
            <person name="Liebig J."/>
        </authorList>
    </citation>
    <scope>NUCLEOTIDE SEQUENCE [LARGE SCALE GENOMIC DNA]</scope>
    <source>
        <strain evidence="3 4">R22 G/1</strain>
    </source>
</reference>
<proteinExistence type="predicted"/>
<dbReference type="PANTHER" id="PTHR47577">
    <property type="entry name" value="THAP DOMAIN-CONTAINING PROTEIN 6"/>
    <property type="match status" value="1"/>
</dbReference>
<dbReference type="EMBL" id="GL449919">
    <property type="protein sequence ID" value="EFN81798.1"/>
    <property type="molecule type" value="Genomic_DNA"/>
</dbReference>
<evidence type="ECO:0000259" key="2">
    <source>
        <dbReference type="Pfam" id="PF21789"/>
    </source>
</evidence>
<feature type="domain" description="Transposable element P transposase-like RNase H C-terminal" evidence="2">
    <location>
        <begin position="135"/>
        <end position="167"/>
    </location>
</feature>
<evidence type="ECO:0000313" key="4">
    <source>
        <dbReference type="Proteomes" id="UP000008237"/>
    </source>
</evidence>